<protein>
    <recommendedName>
        <fullName evidence="7">Endoribonuclease YbeY</fullName>
        <ecNumber evidence="7">3.1.-.-</ecNumber>
    </recommendedName>
</protein>
<accession>A0A517NGG3</accession>
<evidence type="ECO:0000313" key="9">
    <source>
        <dbReference type="EMBL" id="QDT06226.1"/>
    </source>
</evidence>
<dbReference type="PANTHER" id="PTHR46986">
    <property type="entry name" value="ENDORIBONUCLEASE YBEY, CHLOROPLASTIC"/>
    <property type="match status" value="1"/>
</dbReference>
<evidence type="ECO:0000256" key="4">
    <source>
        <dbReference type="ARBA" id="ARBA00022759"/>
    </source>
</evidence>
<dbReference type="Gene3D" id="3.40.390.30">
    <property type="entry name" value="Metalloproteases ('zincins'), catalytic domain"/>
    <property type="match status" value="1"/>
</dbReference>
<keyword evidence="7" id="KW-0963">Cytoplasm</keyword>
<comment type="function">
    <text evidence="7">Single strand-specific metallo-endoribonuclease involved in late-stage 70S ribosome quality control and in maturation of the 3' terminus of the 16S rRNA.</text>
</comment>
<organism evidence="9 10">
    <name type="scientific">Rubripirellula lacrimiformis</name>
    <dbReference type="NCBI Taxonomy" id="1930273"/>
    <lineage>
        <taxon>Bacteria</taxon>
        <taxon>Pseudomonadati</taxon>
        <taxon>Planctomycetota</taxon>
        <taxon>Planctomycetia</taxon>
        <taxon>Pirellulales</taxon>
        <taxon>Pirellulaceae</taxon>
        <taxon>Rubripirellula</taxon>
    </lineage>
</organism>
<comment type="similarity">
    <text evidence="1 7">Belongs to the endoribonuclease YbeY family.</text>
</comment>
<dbReference type="GO" id="GO:0005737">
    <property type="term" value="C:cytoplasm"/>
    <property type="evidence" value="ECO:0007669"/>
    <property type="project" value="UniProtKB-SubCell"/>
</dbReference>
<evidence type="ECO:0000256" key="8">
    <source>
        <dbReference type="SAM" id="MobiDB-lite"/>
    </source>
</evidence>
<dbReference type="NCBIfam" id="TIGR00043">
    <property type="entry name" value="rRNA maturation RNase YbeY"/>
    <property type="match status" value="1"/>
</dbReference>
<dbReference type="PANTHER" id="PTHR46986:SF1">
    <property type="entry name" value="ENDORIBONUCLEASE YBEY, CHLOROPLASTIC"/>
    <property type="match status" value="1"/>
</dbReference>
<dbReference type="EC" id="3.1.-.-" evidence="7"/>
<keyword evidence="2 7" id="KW-0540">Nuclease</keyword>
<feature type="binding site" evidence="7">
    <location>
        <position position="159"/>
    </location>
    <ligand>
        <name>Zn(2+)</name>
        <dbReference type="ChEBI" id="CHEBI:29105"/>
        <note>catalytic</note>
    </ligand>
</feature>
<dbReference type="KEGG" id="rlc:K227x_46350"/>
<comment type="cofactor">
    <cofactor evidence="7">
        <name>Zn(2+)</name>
        <dbReference type="ChEBI" id="CHEBI:29105"/>
    </cofactor>
    <text evidence="7">Binds 1 zinc ion.</text>
</comment>
<sequence length="199" mass="21687">MSNTLDNNRPNDRHENDSQRSVDRPSAIDADAEPPSSQPPSAADVSTIQVEVAIDSQLTSDVDVAAITRAVQAAAAHRGYSQGELGVRVTDDPTIHQINAKHLNHHYATDVISFGYSDTRPVIEGEMVVSIDTAQSRADEIGWSAEHELLLYVVHGTLHIAGMDDHDEADRSEMRAAEKIVMTQLGIAEIHRFSVEAQS</sequence>
<reference evidence="9 10" key="1">
    <citation type="submission" date="2019-02" db="EMBL/GenBank/DDBJ databases">
        <title>Deep-cultivation of Planctomycetes and their phenomic and genomic characterization uncovers novel biology.</title>
        <authorList>
            <person name="Wiegand S."/>
            <person name="Jogler M."/>
            <person name="Boedeker C."/>
            <person name="Pinto D."/>
            <person name="Vollmers J."/>
            <person name="Rivas-Marin E."/>
            <person name="Kohn T."/>
            <person name="Peeters S.H."/>
            <person name="Heuer A."/>
            <person name="Rast P."/>
            <person name="Oberbeckmann S."/>
            <person name="Bunk B."/>
            <person name="Jeske O."/>
            <person name="Meyerdierks A."/>
            <person name="Storesund J.E."/>
            <person name="Kallscheuer N."/>
            <person name="Luecker S."/>
            <person name="Lage O.M."/>
            <person name="Pohl T."/>
            <person name="Merkel B.J."/>
            <person name="Hornburger P."/>
            <person name="Mueller R.-W."/>
            <person name="Bruemmer F."/>
            <person name="Labrenz M."/>
            <person name="Spormann A.M."/>
            <person name="Op den Camp H."/>
            <person name="Overmann J."/>
            <person name="Amann R."/>
            <person name="Jetten M.S.M."/>
            <person name="Mascher T."/>
            <person name="Medema M.H."/>
            <person name="Devos D.P."/>
            <person name="Kaster A.-K."/>
            <person name="Ovreas L."/>
            <person name="Rohde M."/>
            <person name="Galperin M.Y."/>
            <person name="Jogler C."/>
        </authorList>
    </citation>
    <scope>NUCLEOTIDE SEQUENCE [LARGE SCALE GENOMIC DNA]</scope>
    <source>
        <strain evidence="9 10">K22_7</strain>
    </source>
</reference>
<keyword evidence="3 7" id="KW-0479">Metal-binding</keyword>
<dbReference type="InterPro" id="IPR020549">
    <property type="entry name" value="YbeY_CS"/>
</dbReference>
<evidence type="ECO:0000313" key="10">
    <source>
        <dbReference type="Proteomes" id="UP000318538"/>
    </source>
</evidence>
<evidence type="ECO:0000256" key="5">
    <source>
        <dbReference type="ARBA" id="ARBA00022801"/>
    </source>
</evidence>
<dbReference type="HAMAP" id="MF_00009">
    <property type="entry name" value="Endoribonucl_YbeY"/>
    <property type="match status" value="1"/>
</dbReference>
<keyword evidence="6 7" id="KW-0862">Zinc</keyword>
<dbReference type="SUPFAM" id="SSF55486">
    <property type="entry name" value="Metalloproteases ('zincins'), catalytic domain"/>
    <property type="match status" value="1"/>
</dbReference>
<proteinExistence type="inferred from homology"/>
<dbReference type="Proteomes" id="UP000318538">
    <property type="component" value="Chromosome"/>
</dbReference>
<evidence type="ECO:0000256" key="6">
    <source>
        <dbReference type="ARBA" id="ARBA00022833"/>
    </source>
</evidence>
<keyword evidence="5 7" id="KW-0378">Hydrolase</keyword>
<feature type="compositionally biased region" description="Low complexity" evidence="8">
    <location>
        <begin position="33"/>
        <end position="45"/>
    </location>
</feature>
<keyword evidence="7" id="KW-0698">rRNA processing</keyword>
<dbReference type="EMBL" id="CP036525">
    <property type="protein sequence ID" value="QDT06226.1"/>
    <property type="molecule type" value="Genomic_DNA"/>
</dbReference>
<dbReference type="InterPro" id="IPR023091">
    <property type="entry name" value="MetalPrtase_cat_dom_sf_prd"/>
</dbReference>
<feature type="binding site" evidence="7">
    <location>
        <position position="165"/>
    </location>
    <ligand>
        <name>Zn(2+)</name>
        <dbReference type="ChEBI" id="CHEBI:29105"/>
        <note>catalytic</note>
    </ligand>
</feature>
<evidence type="ECO:0000256" key="2">
    <source>
        <dbReference type="ARBA" id="ARBA00022722"/>
    </source>
</evidence>
<dbReference type="GO" id="GO:0004521">
    <property type="term" value="F:RNA endonuclease activity"/>
    <property type="evidence" value="ECO:0007669"/>
    <property type="project" value="UniProtKB-UniRule"/>
</dbReference>
<evidence type="ECO:0000256" key="3">
    <source>
        <dbReference type="ARBA" id="ARBA00022723"/>
    </source>
</evidence>
<feature type="compositionally biased region" description="Basic and acidic residues" evidence="8">
    <location>
        <begin position="9"/>
        <end position="23"/>
    </location>
</feature>
<dbReference type="PROSITE" id="PS01306">
    <property type="entry name" value="UPF0054"/>
    <property type="match status" value="1"/>
</dbReference>
<evidence type="ECO:0000256" key="1">
    <source>
        <dbReference type="ARBA" id="ARBA00010875"/>
    </source>
</evidence>
<dbReference type="GO" id="GO:0008270">
    <property type="term" value="F:zinc ion binding"/>
    <property type="evidence" value="ECO:0007669"/>
    <property type="project" value="UniProtKB-UniRule"/>
</dbReference>
<keyword evidence="7" id="KW-0690">Ribosome biogenesis</keyword>
<dbReference type="InterPro" id="IPR002036">
    <property type="entry name" value="YbeY"/>
</dbReference>
<name>A0A517NGG3_9BACT</name>
<dbReference type="GO" id="GO:0004222">
    <property type="term" value="F:metalloendopeptidase activity"/>
    <property type="evidence" value="ECO:0007669"/>
    <property type="project" value="InterPro"/>
</dbReference>
<comment type="subcellular location">
    <subcellularLocation>
        <location evidence="7">Cytoplasm</location>
    </subcellularLocation>
</comment>
<dbReference type="AlphaFoldDB" id="A0A517NGG3"/>
<dbReference type="GO" id="GO:0006364">
    <property type="term" value="P:rRNA processing"/>
    <property type="evidence" value="ECO:0007669"/>
    <property type="project" value="UniProtKB-UniRule"/>
</dbReference>
<feature type="binding site" evidence="7">
    <location>
        <position position="155"/>
    </location>
    <ligand>
        <name>Zn(2+)</name>
        <dbReference type="ChEBI" id="CHEBI:29105"/>
        <note>catalytic</note>
    </ligand>
</feature>
<evidence type="ECO:0000256" key="7">
    <source>
        <dbReference type="HAMAP-Rule" id="MF_00009"/>
    </source>
</evidence>
<keyword evidence="10" id="KW-1185">Reference proteome</keyword>
<feature type="region of interest" description="Disordered" evidence="8">
    <location>
        <begin position="1"/>
        <end position="45"/>
    </location>
</feature>
<dbReference type="Pfam" id="PF02130">
    <property type="entry name" value="YbeY"/>
    <property type="match status" value="1"/>
</dbReference>
<dbReference type="RefSeq" id="WP_218933422.1">
    <property type="nucleotide sequence ID" value="NZ_CP036525.1"/>
</dbReference>
<gene>
    <name evidence="7 9" type="primary">ybeY</name>
    <name evidence="9" type="ORF">K227x_46350</name>
</gene>
<keyword evidence="4 7" id="KW-0255">Endonuclease</keyword>